<dbReference type="EMBL" id="JX453331">
    <property type="protein sequence ID" value="AFU90016.1"/>
    <property type="molecule type" value="Genomic_DNA"/>
</dbReference>
<evidence type="ECO:0000313" key="2">
    <source>
        <dbReference type="Proteomes" id="UP000029777"/>
    </source>
</evidence>
<gene>
    <name evidence="1" type="ORF">AbHV_ORF6</name>
</gene>
<sequence>MKRSPRSGNLNLFFNQSPKNEFEENIDEKVIVETNVEEVVETNVSEVVETNVSEEVVETNVSEKLEDQKVAAAVDESLDVKPLMIVPEPPKLSLEERLKIFKERPIMKLSHFLRVNKGVDYNRHRHCYWAVRTCVICTAPCDIKEYAVTLCCDLPVCHSCSFISGYAYARKSKPTSNCCRICTNGGMNISLNYIDFILSEHSHQKTFTSQFLEGVGAADNMQLHKMVTGLEAIHNNYEGVGDDDVFLPNTVPIKPPRKTITL</sequence>
<organism evidence="1 2">
    <name type="scientific">Abalone herpesvirus (isolate Abalone/Australia/Victoria/2009)</name>
    <name type="common">AbHV</name>
    <dbReference type="NCBI Taxonomy" id="1241371"/>
    <lineage>
        <taxon>Viruses</taxon>
        <taxon>Duplodnaviria</taxon>
        <taxon>Heunggongvirae</taxon>
        <taxon>Peploviricota</taxon>
        <taxon>Herviviricetes</taxon>
        <taxon>Herpesvirales</taxon>
        <taxon>Malacoherpesviridae</taxon>
        <taxon>Aurivirus</taxon>
        <taxon>Aurivirus haliotidmalaco1</taxon>
    </lineage>
</organism>
<dbReference type="Proteomes" id="UP000029777">
    <property type="component" value="Segment"/>
</dbReference>
<organismHost>
    <name type="scientific">Haliotidae</name>
    <name type="common">abalones</name>
    <dbReference type="NCBI Taxonomy" id="6451"/>
</organismHost>
<accession>K4JV12</accession>
<dbReference type="GeneID" id="13853625"/>
<name>K4JV12_ABHV</name>
<dbReference type="KEGG" id="vg:13853625"/>
<reference evidence="1 2" key="1">
    <citation type="submission" date="2012-08" db="EMBL/GenBank/DDBJ databases">
        <title>Abalone herpesvirus genome reveals unexpected ancestry.</title>
        <authorList>
            <person name="Savin K.W."/>
            <person name="Fegan M."/>
            <person name="Powney R."/>
            <person name="Savage D."/>
            <person name="Wong F."/>
            <person name="Sawbridge T."/>
            <person name="Helsham J."/>
            <person name="Vardy M."/>
            <person name="Cogan N."/>
            <person name="Mohammad I."/>
            <person name="Cocks B.G."/>
            <person name="Warner S."/>
        </authorList>
    </citation>
    <scope>NUCLEOTIDE SEQUENCE [LARGE SCALE GENOMIC DNA]</scope>
    <source>
        <strain evidence="2">Isolate Abalone/Australia/Victoria/2009</strain>
    </source>
</reference>
<evidence type="ECO:0000313" key="1">
    <source>
        <dbReference type="EMBL" id="AFU90016.1"/>
    </source>
</evidence>
<dbReference type="RefSeq" id="YP_006908656.1">
    <property type="nucleotide sequence ID" value="NC_018874.1"/>
</dbReference>
<protein>
    <submittedName>
        <fullName evidence="1">Uncharacterized protein</fullName>
    </submittedName>
</protein>
<proteinExistence type="predicted"/>
<keyword evidence="2" id="KW-1185">Reference proteome</keyword>